<organism evidence="1">
    <name type="scientific">Spirodela intermedia</name>
    <name type="common">Intermediate duckweed</name>
    <dbReference type="NCBI Taxonomy" id="51605"/>
    <lineage>
        <taxon>Eukaryota</taxon>
        <taxon>Viridiplantae</taxon>
        <taxon>Streptophyta</taxon>
        <taxon>Embryophyta</taxon>
        <taxon>Tracheophyta</taxon>
        <taxon>Spermatophyta</taxon>
        <taxon>Magnoliopsida</taxon>
        <taxon>Liliopsida</taxon>
        <taxon>Araceae</taxon>
        <taxon>Lemnoideae</taxon>
        <taxon>Spirodela</taxon>
    </lineage>
</organism>
<dbReference type="EMBL" id="CACRZD030000009">
    <property type="protein sequence ID" value="CAA6665835.1"/>
    <property type="molecule type" value="Genomic_DNA"/>
</dbReference>
<sequence>MSPQASPTLFEGYSPLWAPTASIYYGSTLSLSTFSDADWAGSSDDRGSTGGFLIYIGPNLISWSSKKQPTVARSSTEAEYKAVANAAAELIWLRSLLRELRIVTSPPTIWCDNIGAIYMAANPVFHKRMNISK</sequence>
<name>A0A7I8J7W3_SPIIN</name>
<proteinExistence type="predicted"/>
<gene>
    <name evidence="1" type="ORF">SI7747_09012224</name>
</gene>
<dbReference type="EMBL" id="LR743596">
    <property type="protein sequence ID" value="CAA2626526.1"/>
    <property type="molecule type" value="Genomic_DNA"/>
</dbReference>
<dbReference type="Proteomes" id="UP001189122">
    <property type="component" value="Unassembled WGS sequence"/>
</dbReference>
<dbReference type="PANTHER" id="PTHR11439:SF455">
    <property type="entry name" value="RLK (RECEPTOR-LIKE PROTEIN KINASE) 8, PUTATIVE-RELATED"/>
    <property type="match status" value="1"/>
</dbReference>
<dbReference type="InterPro" id="IPR043502">
    <property type="entry name" value="DNA/RNA_pol_sf"/>
</dbReference>
<protein>
    <submittedName>
        <fullName evidence="1">Uncharacterized protein</fullName>
    </submittedName>
</protein>
<evidence type="ECO:0000313" key="1">
    <source>
        <dbReference type="EMBL" id="CAA2626526.1"/>
    </source>
</evidence>
<dbReference type="CDD" id="cd09272">
    <property type="entry name" value="RNase_HI_RT_Ty1"/>
    <property type="match status" value="1"/>
</dbReference>
<keyword evidence="2" id="KW-1185">Reference proteome</keyword>
<dbReference type="SUPFAM" id="SSF56672">
    <property type="entry name" value="DNA/RNA polymerases"/>
    <property type="match status" value="1"/>
</dbReference>
<accession>A0A7I8J7W3</accession>
<dbReference type="AlphaFoldDB" id="A0A7I8J7W3"/>
<evidence type="ECO:0000313" key="2">
    <source>
        <dbReference type="Proteomes" id="UP001189122"/>
    </source>
</evidence>
<reference evidence="1 2" key="1">
    <citation type="submission" date="2019-12" db="EMBL/GenBank/DDBJ databases">
        <authorList>
            <person name="Scholz U."/>
            <person name="Mascher M."/>
            <person name="Fiebig A."/>
        </authorList>
    </citation>
    <scope>NUCLEOTIDE SEQUENCE</scope>
</reference>
<dbReference type="PANTHER" id="PTHR11439">
    <property type="entry name" value="GAG-POL-RELATED RETROTRANSPOSON"/>
    <property type="match status" value="1"/>
</dbReference>